<reference evidence="2" key="1">
    <citation type="submission" date="2019-02" db="EMBL/GenBank/DDBJ databases">
        <title>Draft genome of the type strain Pelomonas aquatica CCUG 52575T.</title>
        <authorList>
            <person name="Gomila M."/>
            <person name="Lalucat J."/>
        </authorList>
    </citation>
    <scope>NUCLEOTIDE SEQUENCE</scope>
    <source>
        <strain evidence="2">CCUG 52575</strain>
    </source>
</reference>
<evidence type="ECO:0000256" key="1">
    <source>
        <dbReference type="SAM" id="MobiDB-lite"/>
    </source>
</evidence>
<proteinExistence type="predicted"/>
<dbReference type="AlphaFoldDB" id="A0A9X4LHI6"/>
<name>A0A9X4LHI6_9BURK</name>
<protein>
    <submittedName>
        <fullName evidence="2">Uncharacterized protein</fullName>
    </submittedName>
</protein>
<dbReference type="EMBL" id="SGUG01000016">
    <property type="protein sequence ID" value="MDG0863298.1"/>
    <property type="molecule type" value="Genomic_DNA"/>
</dbReference>
<accession>A0A9X4LHI6</accession>
<organism evidence="2 3">
    <name type="scientific">Pelomonas aquatica</name>
    <dbReference type="NCBI Taxonomy" id="431058"/>
    <lineage>
        <taxon>Bacteria</taxon>
        <taxon>Pseudomonadati</taxon>
        <taxon>Pseudomonadota</taxon>
        <taxon>Betaproteobacteria</taxon>
        <taxon>Burkholderiales</taxon>
        <taxon>Sphaerotilaceae</taxon>
        <taxon>Roseateles</taxon>
    </lineage>
</organism>
<dbReference type="Proteomes" id="UP001152766">
    <property type="component" value="Unassembled WGS sequence"/>
</dbReference>
<evidence type="ECO:0000313" key="2">
    <source>
        <dbReference type="EMBL" id="MDG0863298.1"/>
    </source>
</evidence>
<gene>
    <name evidence="2" type="ORF">EXJ73_12565</name>
</gene>
<sequence length="70" mass="7488">MSGFFKFDSPFGKPPNPARVAGGASPNREARRHPAAAVEEVERDLTDEEVAKMRAIHAPAGFKPSAPTVD</sequence>
<feature type="region of interest" description="Disordered" evidence="1">
    <location>
        <begin position="1"/>
        <end position="44"/>
    </location>
</feature>
<dbReference type="RefSeq" id="WP_268147742.1">
    <property type="nucleotide sequence ID" value="NZ_JAPPUW010000003.1"/>
</dbReference>
<comment type="caution">
    <text evidence="2">The sequence shown here is derived from an EMBL/GenBank/DDBJ whole genome shotgun (WGS) entry which is preliminary data.</text>
</comment>
<keyword evidence="3" id="KW-1185">Reference proteome</keyword>
<evidence type="ECO:0000313" key="3">
    <source>
        <dbReference type="Proteomes" id="UP001152766"/>
    </source>
</evidence>